<dbReference type="Gene3D" id="3.10.520.10">
    <property type="entry name" value="ApbE-like domains"/>
    <property type="match status" value="1"/>
</dbReference>
<evidence type="ECO:0000256" key="10">
    <source>
        <dbReference type="ARBA" id="ARBA00048540"/>
    </source>
</evidence>
<feature type="non-terminal residue" evidence="11">
    <location>
        <position position="194"/>
    </location>
</feature>
<evidence type="ECO:0000313" key="11">
    <source>
        <dbReference type="EMBL" id="GAH80635.1"/>
    </source>
</evidence>
<dbReference type="SUPFAM" id="SSF143631">
    <property type="entry name" value="ApbE-like"/>
    <property type="match status" value="1"/>
</dbReference>
<evidence type="ECO:0000256" key="5">
    <source>
        <dbReference type="ARBA" id="ARBA00022679"/>
    </source>
</evidence>
<reference evidence="11" key="1">
    <citation type="journal article" date="2014" name="Front. Microbiol.">
        <title>High frequency of phylogenetically diverse reductive dehalogenase-homologous genes in deep subseafloor sedimentary metagenomes.</title>
        <authorList>
            <person name="Kawai M."/>
            <person name="Futagami T."/>
            <person name="Toyoda A."/>
            <person name="Takaki Y."/>
            <person name="Nishi S."/>
            <person name="Hori S."/>
            <person name="Arai W."/>
            <person name="Tsubouchi T."/>
            <person name="Morono Y."/>
            <person name="Uchiyama I."/>
            <person name="Ito T."/>
            <person name="Fujiyama A."/>
            <person name="Inagaki F."/>
            <person name="Takami H."/>
        </authorList>
    </citation>
    <scope>NUCLEOTIDE SEQUENCE</scope>
    <source>
        <strain evidence="11">Expedition CK06-06</strain>
    </source>
</reference>
<evidence type="ECO:0000256" key="2">
    <source>
        <dbReference type="ARBA" id="ARBA00011955"/>
    </source>
</evidence>
<dbReference type="GO" id="GO:0046872">
    <property type="term" value="F:metal ion binding"/>
    <property type="evidence" value="ECO:0007669"/>
    <property type="project" value="UniProtKB-KW"/>
</dbReference>
<proteinExistence type="predicted"/>
<dbReference type="EMBL" id="BARU01040715">
    <property type="protein sequence ID" value="GAH80635.1"/>
    <property type="molecule type" value="Genomic_DNA"/>
</dbReference>
<dbReference type="GO" id="GO:0016740">
    <property type="term" value="F:transferase activity"/>
    <property type="evidence" value="ECO:0007669"/>
    <property type="project" value="UniProtKB-KW"/>
</dbReference>
<dbReference type="InterPro" id="IPR024932">
    <property type="entry name" value="ApbE"/>
</dbReference>
<evidence type="ECO:0000256" key="1">
    <source>
        <dbReference type="ARBA" id="ARBA00001946"/>
    </source>
</evidence>
<protein>
    <recommendedName>
        <fullName evidence="3">FAD:protein FMN transferase</fullName>
        <ecNumber evidence="2">2.7.1.180</ecNumber>
    </recommendedName>
    <alternativeName>
        <fullName evidence="9">Flavin transferase</fullName>
    </alternativeName>
</protein>
<comment type="cofactor">
    <cofactor evidence="1">
        <name>Mg(2+)</name>
        <dbReference type="ChEBI" id="CHEBI:18420"/>
    </cofactor>
</comment>
<evidence type="ECO:0000256" key="4">
    <source>
        <dbReference type="ARBA" id="ARBA00022630"/>
    </source>
</evidence>
<evidence type="ECO:0000256" key="8">
    <source>
        <dbReference type="ARBA" id="ARBA00022842"/>
    </source>
</evidence>
<dbReference type="PANTHER" id="PTHR30040:SF2">
    <property type="entry name" value="FAD:PROTEIN FMN TRANSFERASE"/>
    <property type="match status" value="1"/>
</dbReference>
<evidence type="ECO:0000256" key="3">
    <source>
        <dbReference type="ARBA" id="ARBA00016337"/>
    </source>
</evidence>
<dbReference type="InterPro" id="IPR003374">
    <property type="entry name" value="ApbE-like_sf"/>
</dbReference>
<evidence type="ECO:0000256" key="9">
    <source>
        <dbReference type="ARBA" id="ARBA00031306"/>
    </source>
</evidence>
<keyword evidence="7" id="KW-0274">FAD</keyword>
<name>X1JGJ4_9ZZZZ</name>
<dbReference type="PANTHER" id="PTHR30040">
    <property type="entry name" value="THIAMINE BIOSYNTHESIS LIPOPROTEIN APBE"/>
    <property type="match status" value="1"/>
</dbReference>
<comment type="catalytic activity">
    <reaction evidence="10">
        <text>L-threonyl-[protein] + FAD = FMN-L-threonyl-[protein] + AMP + H(+)</text>
        <dbReference type="Rhea" id="RHEA:36847"/>
        <dbReference type="Rhea" id="RHEA-COMP:11060"/>
        <dbReference type="Rhea" id="RHEA-COMP:11061"/>
        <dbReference type="ChEBI" id="CHEBI:15378"/>
        <dbReference type="ChEBI" id="CHEBI:30013"/>
        <dbReference type="ChEBI" id="CHEBI:57692"/>
        <dbReference type="ChEBI" id="CHEBI:74257"/>
        <dbReference type="ChEBI" id="CHEBI:456215"/>
        <dbReference type="EC" id="2.7.1.180"/>
    </reaction>
</comment>
<organism evidence="11">
    <name type="scientific">marine sediment metagenome</name>
    <dbReference type="NCBI Taxonomy" id="412755"/>
    <lineage>
        <taxon>unclassified sequences</taxon>
        <taxon>metagenomes</taxon>
        <taxon>ecological metagenomes</taxon>
    </lineage>
</organism>
<gene>
    <name evidence="11" type="ORF">S03H2_62907</name>
</gene>
<evidence type="ECO:0000256" key="7">
    <source>
        <dbReference type="ARBA" id="ARBA00022827"/>
    </source>
</evidence>
<comment type="caution">
    <text evidence="11">The sequence shown here is derived from an EMBL/GenBank/DDBJ whole genome shotgun (WGS) entry which is preliminary data.</text>
</comment>
<accession>X1JGJ4</accession>
<dbReference type="AlphaFoldDB" id="X1JGJ4"/>
<keyword evidence="5" id="KW-0808">Transferase</keyword>
<sequence length="194" mass="20644">MTGRARQYLAAGALAGAVVTALLLRALVFPPPGPNEPPADDGPHAVISSTGEDVLVHRYEPLAIMGTQTKLAAIGRPDERDALENAVLAGEDALRRVEAMMSVHLTSSELSVFNSAPVGEFVKLSPELMTVLAAARQLAADSDGAFDATVRPLIELWKLADRTKQLPTDEQVAAAMAQCGWEHIELREDGAVRV</sequence>
<dbReference type="EC" id="2.7.1.180" evidence="2"/>
<keyword evidence="4" id="KW-0285">Flavoprotein</keyword>
<evidence type="ECO:0000256" key="6">
    <source>
        <dbReference type="ARBA" id="ARBA00022723"/>
    </source>
</evidence>
<dbReference type="Pfam" id="PF02424">
    <property type="entry name" value="ApbE"/>
    <property type="match status" value="1"/>
</dbReference>
<keyword evidence="8" id="KW-0460">Magnesium</keyword>
<keyword evidence="6" id="KW-0479">Metal-binding</keyword>